<evidence type="ECO:0000313" key="6">
    <source>
        <dbReference type="Proteomes" id="UP001280581"/>
    </source>
</evidence>
<evidence type="ECO:0000259" key="4">
    <source>
        <dbReference type="Pfam" id="PF01205"/>
    </source>
</evidence>
<proteinExistence type="inferred from homology"/>
<dbReference type="InterPro" id="IPR023582">
    <property type="entry name" value="Impact"/>
</dbReference>
<evidence type="ECO:0000313" key="5">
    <source>
        <dbReference type="EMBL" id="KAK3197185.1"/>
    </source>
</evidence>
<dbReference type="Pfam" id="PF01205">
    <property type="entry name" value="Impact_N"/>
    <property type="match status" value="1"/>
</dbReference>
<organism evidence="5 6">
    <name type="scientific">Pseudopithomyces chartarum</name>
    <dbReference type="NCBI Taxonomy" id="1892770"/>
    <lineage>
        <taxon>Eukaryota</taxon>
        <taxon>Fungi</taxon>
        <taxon>Dikarya</taxon>
        <taxon>Ascomycota</taxon>
        <taxon>Pezizomycotina</taxon>
        <taxon>Dothideomycetes</taxon>
        <taxon>Pleosporomycetidae</taxon>
        <taxon>Pleosporales</taxon>
        <taxon>Massarineae</taxon>
        <taxon>Didymosphaeriaceae</taxon>
        <taxon>Pseudopithomyces</taxon>
    </lineage>
</organism>
<evidence type="ECO:0000256" key="1">
    <source>
        <dbReference type="ARBA" id="ARBA00007665"/>
    </source>
</evidence>
<dbReference type="Proteomes" id="UP001280581">
    <property type="component" value="Unassembled WGS sequence"/>
</dbReference>
<dbReference type="Gene3D" id="3.30.230.30">
    <property type="entry name" value="Impact, N-terminal domain"/>
    <property type="match status" value="1"/>
</dbReference>
<keyword evidence="2" id="KW-0175">Coiled coil</keyword>
<dbReference type="GO" id="GO:0005737">
    <property type="term" value="C:cytoplasm"/>
    <property type="evidence" value="ECO:0007669"/>
    <property type="project" value="TreeGrafter"/>
</dbReference>
<dbReference type="GO" id="GO:0006446">
    <property type="term" value="P:regulation of translational initiation"/>
    <property type="evidence" value="ECO:0007669"/>
    <property type="project" value="TreeGrafter"/>
</dbReference>
<dbReference type="InterPro" id="IPR020568">
    <property type="entry name" value="Ribosomal_Su5_D2-typ_SF"/>
</dbReference>
<name>A0AAN6LL31_9PLEO</name>
<feature type="compositionally biased region" description="Basic and acidic residues" evidence="3">
    <location>
        <begin position="254"/>
        <end position="273"/>
    </location>
</feature>
<dbReference type="InterPro" id="IPR001498">
    <property type="entry name" value="Impact_N"/>
</dbReference>
<dbReference type="PANTHER" id="PTHR16301:SF25">
    <property type="entry name" value="PROTEIN IMPACT"/>
    <property type="match status" value="1"/>
</dbReference>
<feature type="region of interest" description="Disordered" evidence="3">
    <location>
        <begin position="239"/>
        <end position="273"/>
    </location>
</feature>
<dbReference type="PANTHER" id="PTHR16301">
    <property type="entry name" value="IMPACT-RELATED"/>
    <property type="match status" value="1"/>
</dbReference>
<feature type="domain" description="Impact N-terminal" evidence="4">
    <location>
        <begin position="27"/>
        <end position="132"/>
    </location>
</feature>
<dbReference type="AlphaFoldDB" id="A0AAN6LL31"/>
<feature type="coiled-coil region" evidence="2">
    <location>
        <begin position="143"/>
        <end position="172"/>
    </location>
</feature>
<evidence type="ECO:0000256" key="3">
    <source>
        <dbReference type="SAM" id="MobiDB-lite"/>
    </source>
</evidence>
<reference evidence="5 6" key="1">
    <citation type="submission" date="2021-02" db="EMBL/GenBank/DDBJ databases">
        <title>Genome assembly of Pseudopithomyces chartarum.</title>
        <authorList>
            <person name="Jauregui R."/>
            <person name="Singh J."/>
            <person name="Voisey C."/>
        </authorList>
    </citation>
    <scope>NUCLEOTIDE SEQUENCE [LARGE SCALE GENOMIC DNA]</scope>
    <source>
        <strain evidence="5 6">AGR01</strain>
    </source>
</reference>
<dbReference type="SUPFAM" id="SSF54211">
    <property type="entry name" value="Ribosomal protein S5 domain 2-like"/>
    <property type="match status" value="1"/>
</dbReference>
<dbReference type="InterPro" id="IPR036956">
    <property type="entry name" value="Impact_N_sf"/>
</dbReference>
<comment type="similarity">
    <text evidence="1">Belongs to the IMPACT family.</text>
</comment>
<dbReference type="EMBL" id="WVTA01000021">
    <property type="protein sequence ID" value="KAK3197185.1"/>
    <property type="molecule type" value="Genomic_DNA"/>
</dbReference>
<sequence>MALKREHSPPVDVSPGIYRSDRIQQETSAFIGAFSPTLSAKALQALPEFRTATHRMVAWRTRSKQKSLTPNSKILYDLGHDDDGEKWAGSKLQHVLNDTGTEGVVVVARWYGGHNIGPIRFTHIENCAKQAIRKWKELDEAVKKEHVTKKQRLEEEATRKELEENLQERDLNIFVLRGLLADKKAKLEKTESTPLTPSKGLPDYGKMSMEALKRVDKARDATIAFILKQIDKIEEQLKAAESPNELTEEDWKDAEEAFAEKEAATSGKTAEEK</sequence>
<keyword evidence="6" id="KW-1185">Reference proteome</keyword>
<accession>A0AAN6LL31</accession>
<evidence type="ECO:0000256" key="2">
    <source>
        <dbReference type="SAM" id="Coils"/>
    </source>
</evidence>
<gene>
    <name evidence="5" type="ORF">GRF29_1536g941106</name>
</gene>
<protein>
    <recommendedName>
        <fullName evidence="4">Impact N-terminal domain-containing protein</fullName>
    </recommendedName>
</protein>
<comment type="caution">
    <text evidence="5">The sequence shown here is derived from an EMBL/GenBank/DDBJ whole genome shotgun (WGS) entry which is preliminary data.</text>
</comment>
<dbReference type="GO" id="GO:0140469">
    <property type="term" value="P:GCN2-mediated signaling"/>
    <property type="evidence" value="ECO:0007669"/>
    <property type="project" value="TreeGrafter"/>
</dbReference>